<evidence type="ECO:0000313" key="2">
    <source>
        <dbReference type="EMBL" id="ACS34251.1"/>
    </source>
</evidence>
<dbReference type="SUPFAM" id="SSF49299">
    <property type="entry name" value="PKD domain"/>
    <property type="match status" value="2"/>
</dbReference>
<feature type="domain" description="PKD" evidence="1">
    <location>
        <begin position="3965"/>
        <end position="4028"/>
    </location>
</feature>
<dbReference type="HOGENOM" id="CLU_223656_0_0_2"/>
<dbReference type="PaxDb" id="593117-TGAM_1749"/>
<reference evidence="2 3" key="1">
    <citation type="journal article" date="2007" name="Genome Biol.">
        <title>Genome analysis and genome-wide proteomics of Thermococcus gammatolerans, the most radioresistant organism known amongst the Archaea.</title>
        <authorList>
            <person name="Zivanovic Y."/>
            <person name="Armengaud J."/>
            <person name="Lagorce A."/>
            <person name="Leplat C."/>
            <person name="Guerin P."/>
            <person name="Dutertre M."/>
            <person name="Anthouard V."/>
            <person name="Forterre P."/>
            <person name="Wincker P."/>
            <person name="Confalonieri F."/>
        </authorList>
    </citation>
    <scope>NUCLEOTIDE SEQUENCE [LARGE SCALE GENOMIC DNA]</scope>
    <source>
        <strain evidence="3">DSM 15229 / JCM 11827 / EJ3</strain>
    </source>
</reference>
<dbReference type="PROSITE" id="PS50093">
    <property type="entry name" value="PKD"/>
    <property type="match status" value="2"/>
</dbReference>
<dbReference type="Pfam" id="PF07705">
    <property type="entry name" value="CARDB"/>
    <property type="match status" value="9"/>
</dbReference>
<dbReference type="EMBL" id="CP001398">
    <property type="protein sequence ID" value="ACS34251.1"/>
    <property type="molecule type" value="Genomic_DNA"/>
</dbReference>
<dbReference type="PANTHER" id="PTHR35902">
    <property type="entry name" value="S-LAYER DOMAIN-LIKE PROTEIN-RELATED"/>
    <property type="match status" value="1"/>
</dbReference>
<dbReference type="Gene3D" id="2.60.40.10">
    <property type="entry name" value="Immunoglobulins"/>
    <property type="match status" value="18"/>
</dbReference>
<organism evidence="2 3">
    <name type="scientific">Thermococcus gammatolerans (strain DSM 15229 / JCM 11827 / EJ3)</name>
    <dbReference type="NCBI Taxonomy" id="593117"/>
    <lineage>
        <taxon>Archaea</taxon>
        <taxon>Methanobacteriati</taxon>
        <taxon>Methanobacteriota</taxon>
        <taxon>Thermococci</taxon>
        <taxon>Thermococcales</taxon>
        <taxon>Thermococcaceae</taxon>
        <taxon>Thermococcus</taxon>
    </lineage>
</organism>
<dbReference type="InterPro" id="IPR011635">
    <property type="entry name" value="CARDB"/>
</dbReference>
<dbReference type="PATRIC" id="fig|593117.10.peg.1757"/>
<dbReference type="InterPro" id="IPR000601">
    <property type="entry name" value="PKD_dom"/>
</dbReference>
<dbReference type="KEGG" id="tga:TGAM_1749"/>
<dbReference type="Proteomes" id="UP000001488">
    <property type="component" value="Chromosome"/>
</dbReference>
<evidence type="ECO:0000259" key="1">
    <source>
        <dbReference type="PROSITE" id="PS50093"/>
    </source>
</evidence>
<dbReference type="Gene3D" id="2.60.40.1120">
    <property type="entry name" value="Carboxypeptidase-like, regulatory domain"/>
    <property type="match status" value="1"/>
</dbReference>
<dbReference type="eggNOG" id="arCOG07560">
    <property type="taxonomic scope" value="Archaea"/>
</dbReference>
<dbReference type="SUPFAM" id="SSF49478">
    <property type="entry name" value="Cna protein B-type domain"/>
    <property type="match status" value="1"/>
</dbReference>
<feature type="domain" description="PKD" evidence="1">
    <location>
        <begin position="3485"/>
        <end position="3570"/>
    </location>
</feature>
<dbReference type="eggNOG" id="arCOG03260">
    <property type="taxonomic scope" value="Archaea"/>
</dbReference>
<gene>
    <name evidence="2" type="ordered locus">TGAM_1749</name>
</gene>
<dbReference type="Pfam" id="PF18911">
    <property type="entry name" value="PKD_4"/>
    <property type="match status" value="2"/>
</dbReference>
<dbReference type="PANTHER" id="PTHR35902:SF3">
    <property type="entry name" value="NPCBM-ASSOCIATED, NEW3 DOMAIN OF ALPHA-GALACTOSIDASE"/>
    <property type="match status" value="1"/>
</dbReference>
<dbReference type="eggNOG" id="arCOG02546">
    <property type="taxonomic scope" value="Archaea"/>
</dbReference>
<dbReference type="SMART" id="SM00089">
    <property type="entry name" value="PKD"/>
    <property type="match status" value="2"/>
</dbReference>
<keyword evidence="3" id="KW-1185">Reference proteome</keyword>
<accession>C5A1I2</accession>
<protein>
    <recommendedName>
        <fullName evidence="1">PKD domain-containing protein</fullName>
    </recommendedName>
</protein>
<dbReference type="eggNOG" id="arCOG02532">
    <property type="taxonomic scope" value="Archaea"/>
</dbReference>
<name>C5A1I2_THEGJ</name>
<dbReference type="STRING" id="593117.TGAM_1749"/>
<dbReference type="Pfam" id="PF13620">
    <property type="entry name" value="CarboxypepD_reg"/>
    <property type="match status" value="1"/>
</dbReference>
<dbReference type="InterPro" id="IPR035986">
    <property type="entry name" value="PKD_dom_sf"/>
</dbReference>
<proteinExistence type="predicted"/>
<dbReference type="InterPro" id="IPR013783">
    <property type="entry name" value="Ig-like_fold"/>
</dbReference>
<dbReference type="CDD" id="cd00146">
    <property type="entry name" value="PKD"/>
    <property type="match status" value="2"/>
</dbReference>
<dbReference type="InterPro" id="IPR022409">
    <property type="entry name" value="PKD/Chitinase_dom"/>
</dbReference>
<evidence type="ECO:0000313" key="3">
    <source>
        <dbReference type="Proteomes" id="UP000001488"/>
    </source>
</evidence>
<sequence>MILLGSMIPPNAISFVPAFSSGKPPDLEVHEAGYRVGNEGVEVFSTVRNRGGSADSFNVTFNFVPPVTPPVPRRISFVWENTSELIANSAKVTSGAYVRGGSVVLNADDGYLIYELPFELNFFGIPVRNISVSTNGYVELMVEYEDTLSAGDYGVWDLLSEERRDFIAALDDDLETEDGYLLVAELEDGVLLEWFGATYEDYDSGNYPVNFQLLIFSNGTIVWSYRLLRASYLSGKAGYFSRVALESTEVSPMEGRSYIVNVPSVTPSSLKVQVSGLEGGGSLNLSVESPISEGYVRITADREELLGDEDYSDNFAELWFWPGDYWIEDASVSNITPGEVVEINFTVKTSSKHPENVEVRLLKNGKVEEARLLSGFSNGTLDGKLFWLAQGGNYTLTLEIMAMGDTNGSNNALLLGEYSFPLPNFRIANYSVEIPNCLGASADIAVNVTNDGGLNWSGVDVRALILYDDNRSSSSWAGIPFLPAGESFEVHLSPGVLAGNVTGVLIEVDPYDTVEESNEGDNSVEVPYTLAVKLPDFTVERIDVPGNVSSGNRYYVNASLRNLGGCYAGSVRVNLYEDGSYESSAYVEINGTARVSLRWWPSRVGWVNLTVRVDPYDSVDERREDNNELTERVFVNGPDVTIKSVKLVDFDGIAGSPATFNVTIKNLGEGFTSGFYVALYGGIGTETIYVPGGLSAGEERNVTITTYANGGNVTLRFVADAYNWIVESNESNNEFLYALSVPRPNFLVESITMPENTVGYVPVNVTIRNAGSPYNGTTFPLRIKLSLGGNSEYWYVYDFLDRNGTKTLSGRITLQAPGDVANATIFAKVNETSKSDNWLAVNVTTGYPDLVLGIQAPELSAGEYKAVTYTVRNVGNVTLMADHMTLEYGIKHENGENVTGWRWLWNIVLEPNSTLEVPLYFTFNGGRNVLFGTIDEGDRWREQDEGNNNASLVLDLGKPDFAIANYSIPGEVLNGTAYLYRSYGIKVNVTNLGEDFRGSLWIQLLADGRSAYSVWVSKLRSGEGREVTLYYRPEPGKHNLTIALDLRNDWIEAREDNNNVSLSTDRFGIPELVPVGITWEPYNFTSGERVTFSAFIKNLGHSFEKSFAVRIELWNGSEMLSSGWAYSPSGYAMGSNETKEFRWTWYNAKPGNLTVKVVADYYDAIEEQNESNNNFTAEIGSVGTPDFELSNLSVGELAYGKAVDINVTLRNLGEAIYRPFSVLFNISGELHYVMVYGMAANETRTVTYRWYVNQVGDVKVSVKADPSDLIVEADETNNWVSGSYFIEIPELWIESYSWVKDDLARGYVTFRVNVTNSGGSTYRGFYLAMYIDGTRKVRKWVPSLLSGETREEALSWRVDAGGRHEVLLVVDDGNLIPETSEDNNAASTNVTVELPDIEVENVSVPEMHANAVFTVNVTLRNSGTEDIERPFLVAVFQDERYLGGTFVSSLPAGNSSTVGIAIRPYPGDSLLRVVADHYGSIVETNETNNEFSKGIHVKAPDIKVVSLLPRVPEYSGEEVNATVIIRNVGDYGTGTFYVALRHDGKTLGGGYVRNLLPGEERNVSITWKADAGNYNLTAIADPYGAIREWDEDNNALMVEVSVPAPDLRVVGLEHSDVIAGEYMDFTVVIENAGERTLLPFYVGIYANSTLVAVRRIHGLSPGRNLTLNFENAWKARYGQYVLRAVVDPYDEVSEVAENNNEVEVPVFITDERAPVLRLAYPGNRSFTNEPLVGALLSDEGSGMDYSRTEMKLYLNGAQVEGSPAVSWGWLVFQNSTPLEDGNYTVLIRAVDRAGNSKEYRWWFVLDRKAPEIATNVLNGTLYNGSFMPEINVTDSNLKEYQVTINGRDYRGEIIRTDGSYLLEVVALDRAGNEARYSAWFRVNGIPRPPSGLVVNVSDNYVTLSWLQSGDSDIAGYYVYRDGVRLNDEPIEVTTFRDIFTGSLNYSVTAVDYMGFESEPAFIFPARLMITAGKVYVGYPMRVYVDVENLDGYANGSLSLQLVDVFGNVIERLEKGVELPEGSIRESFDVTVPSGLGSLKAVLTVGDSSTQALLPVESVEVEPPEITVGKLQTGLPGLVEVRIKNYGDAELDTSKAVLRLGNVSGEPLEPLPVIGPGEEAVIPYRLVPRERGTYELMFSLGSLVSTREVEVRDPVASPVMVLTENFVRGGEGRIHVTFRNTGSAPLRVTGVEVLGMRRDLSVFLPPNLSVVTSFNYVVPANVSEITLNATVFTDVGTFKRSVTAGTEKPPYNANVTVRPAFEVDDTVLIEGFAYNESGLLANVPVKVGIVRGDFVREYLVITDGSGHFRMSFTPFRNEAGHFVVSATHPSVLVPERDAEFDIVGLTLNPDVYQLIVTKEFSGEIEVELTNHWKASNVTVEVSAPSAYNVSVPERIELKEGINRIKIGLSSENAVNRSIVITFRTTQLGMEVEKNLTIEVSVLPPAPRIEVEPRSLQVGVLTNETKGVTLNIKNAGFETLRNVSVNSPIEWVRVVSNFTELKAGKEASIGLYIAPPDNATGTFEGRLRISSANYPDVYIPIRVTVTPNATGLVRITVMDPNATRLEGAEVTLYNEYAHFEGTTDENGTVVFGGVPMGDYTLIVGEKSHYTSTKRITVEPGVEKNVTVVLMPSILEIKWEVVPVTIQDVYVIKHEIGYTTYVPAPEIKTYGGDLEVYVDYKKLAELGVLEFRGQLIVRNTHRYVSVFNVTFNSGGSHYIDVEFLVNRIDELKPGESVVVPYVVRVYYQRSPPINPCLHETKVFTLRAGVVCVEEAGKITLRAEKVHKIIVKPTCDGCWKSLLNIGAHVVFDTLIDKMGDVFKNNEIMKESGEKIVQNLQELYDAYYEMSMNPTDETRKNFAKKYQEVRANFLKILKSASVKYGEKYLEDYLSAKGINFELITDENGTVVGFILPPMDGYMYPSVMSVVRVENGNVQVDWGKAKDLVDKLSGGVISELEEAAKNLPAVKVLDLIIKLVDDYTPKIAEAGMNCAICLWGNNCTPPNLGDPKPIQLIRSGYLLGSGYGDGLAGGGGGGAGGETSVGRFTCEGLPTIKKSGSSGSSSTRAKACPSCFGLSSLPGERKVCVNVPLRDTPQLPAQEGGETPTNKLHMCVDLVITVEQRLAFERQAFRASLKFTNTNSNYSLKDVNVSVVFFDENAKEVTDRFFLRLDESEGIVNGDLPPREAARFRWLIIPKVGAAEKFRTRYYVIANVTGKVGNTTLVFETWPAVIEVEPVPQLELDYVIPRKVYGDDPYTPEVEPPVPFVFGVRVRNVGYGEARNLRIASAQPRIERSNYPGVYIDFRIIGTLLDGRKVPNSLNINFGNIGPGESSTAAWIMTAEVTGDFVYYNATFKHSDELGGEETSLIRAVRTHFLLRTFNDTANDDGMLDFLVDDDGDGIPELIIDSDGGDYTVLVLNFTEEYGTGFRKIVPSVRSPDWVYLAVPVWGYTMARRSDGEEPITQWIENGTLHILDLGTPEFYILKANRPPVPVVKVIGEPIVNSTVLLDGSLSYDPDGRIVRYAWIIGNESFEGPAVNYTFTEPGNHTVVLTVWDDENESASVREVVYVYTSAMFKVTGEISPEWGVVPFTLSLTVNVTNTGDLAGVYNATLRLDDEPIAWRTVEVGPGETANVTFRVEITEAGKHTLSVDGETWTVTAYRNVSREELEAFTYSRDFGDGYTRWEEFRQDFVDWATGVLANVSLPETGLEVVLNESVSEWTLINYTESLTTERGWINATYERNATIVGITGFNYTTVRITQRVTLFANTSKKADTTPPEISVSPASGVYEEIPVLNVTVIDESNVTVWVEVEGARENMTLVEKSGNLSLWSGRPSLSVGNNTVVVVAEDVFGNCANETLWLYLNPRAPLITIESPAEKIYNSRTIWFNYTVLDDDLLGVKAYLDGRLISTEPVAGLNLSLDYGGHNFTVVAWDVSNNVSETVTFRVNEPPTVNFTWDAEHLTVAFSALADDPDGIAGYLWNFGDGSTSDETNPTHVYAAGGVYTVTLTVWDAYNLSATASKTIEVFALVNESREESYTFTKDFGFYNTISWEPFKGEFEAWKEEVLRSINVLVDEFEEVWEIETGNWSIVSRAESLVPGSGYGWINATYLRVVRVRGIIDHNETLLRITQSVALFANASNLRDTEPPSLKILYPENKTYDHNVTEIRVEASDSSGVQVVFAEVDGRCVSLHQADGIWRAAVNLGDGHHRIVVTAVDIWDNTRSKVVEFTVNTSVEVIYINGTEVIRVPGEIKSRVKFKGDALRVILGLNGTRTYFHFPPGGRVVIDECLKETPWLVISNGMKMVGISIKEGERREGAFKHRTKTIRAEVTGEGYAVLLMPLEGMRVVSVTLEKDGITYKLSEGMGSVGYYGALGEYVYVLIHGASTVHIQLESPARRFDPYWAWFLLGMKWEKRYLELKDTFEAIEPRAEEEKILEKALALHRKAEEYYLFGKMYCLHDPMRYAIYMRRAYFLEKRALKLLMRAL</sequence>
<dbReference type="eggNOG" id="arCOG03269">
    <property type="taxonomic scope" value="Archaea"/>
</dbReference>